<gene>
    <name evidence="1" type="ORF">WP3W19E03_13030</name>
</gene>
<proteinExistence type="predicted"/>
<organism evidence="1 2">
    <name type="scientific">Aeromonas veronii</name>
    <dbReference type="NCBI Taxonomy" id="654"/>
    <lineage>
        <taxon>Bacteria</taxon>
        <taxon>Pseudomonadati</taxon>
        <taxon>Pseudomonadota</taxon>
        <taxon>Gammaproteobacteria</taxon>
        <taxon>Aeromonadales</taxon>
        <taxon>Aeromonadaceae</taxon>
        <taxon>Aeromonas</taxon>
    </lineage>
</organism>
<evidence type="ECO:0000313" key="1">
    <source>
        <dbReference type="EMBL" id="BBR38778.1"/>
    </source>
</evidence>
<dbReference type="Proteomes" id="UP000515442">
    <property type="component" value="Chromosome"/>
</dbReference>
<dbReference type="AlphaFoldDB" id="A0A6S5YHA0"/>
<protein>
    <submittedName>
        <fullName evidence="1">Uncharacterized protein</fullName>
    </submittedName>
</protein>
<dbReference type="EMBL" id="AP022038">
    <property type="protein sequence ID" value="BBR38778.1"/>
    <property type="molecule type" value="Genomic_DNA"/>
</dbReference>
<evidence type="ECO:0000313" key="2">
    <source>
        <dbReference type="Proteomes" id="UP000515442"/>
    </source>
</evidence>
<sequence length="47" mass="4873">MASLQTGVAGDPAGEVPTHATRRPQTYRLVAGPILGSFTFRVTACIG</sequence>
<reference evidence="1 2" key="1">
    <citation type="submission" date="2019-12" db="EMBL/GenBank/DDBJ databases">
        <title>complete genome sequences of Aeromonas veronii str. WP3-W19-ESBL-03 isolated from wastewater treatment plant effluent.</title>
        <authorList>
            <person name="Sekizuka T."/>
            <person name="Itokawa K."/>
            <person name="Yatsu K."/>
            <person name="Inamine Y."/>
            <person name="Kuroda M."/>
        </authorList>
    </citation>
    <scope>NUCLEOTIDE SEQUENCE [LARGE SCALE GENOMIC DNA]</scope>
    <source>
        <strain evidence="1 2">WP3-W19-ESBL-03</strain>
    </source>
</reference>
<name>A0A6S5YHA0_AERVE</name>
<accession>A0A6S5YHA0</accession>